<gene>
    <name evidence="2" type="ORF">EDD71_12710</name>
</gene>
<dbReference type="PROSITE" id="PS51257">
    <property type="entry name" value="PROKAR_LIPOPROTEIN"/>
    <property type="match status" value="1"/>
</dbReference>
<dbReference type="Proteomes" id="UP000295325">
    <property type="component" value="Unassembled WGS sequence"/>
</dbReference>
<reference evidence="2 3" key="1">
    <citation type="submission" date="2019-03" db="EMBL/GenBank/DDBJ databases">
        <title>Genomic Encyclopedia of Type Strains, Phase IV (KMG-IV): sequencing the most valuable type-strain genomes for metagenomic binning, comparative biology and taxonomic classification.</title>
        <authorList>
            <person name="Goeker M."/>
        </authorList>
    </citation>
    <scope>NUCLEOTIDE SEQUENCE [LARGE SCALE GENOMIC DNA]</scope>
    <source>
        <strain evidence="2 3">DSM 24455</strain>
    </source>
</reference>
<dbReference type="RefSeq" id="WP_133629086.1">
    <property type="nucleotide sequence ID" value="NZ_SOAZ01000027.1"/>
</dbReference>
<evidence type="ECO:0000313" key="3">
    <source>
        <dbReference type="Proteomes" id="UP000295325"/>
    </source>
</evidence>
<proteinExistence type="predicted"/>
<evidence type="ECO:0000256" key="1">
    <source>
        <dbReference type="SAM" id="SignalP"/>
    </source>
</evidence>
<organism evidence="2 3">
    <name type="scientific">Fonticella tunisiensis</name>
    <dbReference type="NCBI Taxonomy" id="1096341"/>
    <lineage>
        <taxon>Bacteria</taxon>
        <taxon>Bacillati</taxon>
        <taxon>Bacillota</taxon>
        <taxon>Clostridia</taxon>
        <taxon>Eubacteriales</taxon>
        <taxon>Clostridiaceae</taxon>
        <taxon>Fonticella</taxon>
    </lineage>
</organism>
<accession>A0A4R7K958</accession>
<dbReference type="AlphaFoldDB" id="A0A4R7K958"/>
<feature type="chain" id="PRO_5038818257" description="Lipoprotein" evidence="1">
    <location>
        <begin position="22"/>
        <end position="257"/>
    </location>
</feature>
<feature type="signal peptide" evidence="1">
    <location>
        <begin position="1"/>
        <end position="21"/>
    </location>
</feature>
<keyword evidence="3" id="KW-1185">Reference proteome</keyword>
<keyword evidence="1" id="KW-0732">Signal</keyword>
<dbReference type="OrthoDB" id="1931871at2"/>
<evidence type="ECO:0000313" key="2">
    <source>
        <dbReference type="EMBL" id="TDT50547.1"/>
    </source>
</evidence>
<sequence>MRKGFLMALCISIAMIFTSCGSNKVNPNIAKTGLDKEKIQRINIINNRSSQKYTFSQERNKERFKNIVLKAVEVSEDPKLDPDFTFDFYSETKKIASFKYIAGISDKRVANLIDENNKLYHIDDSIENEFFKRMIKVKSDEYVPEYYTSLIEKVLEKLPKKDNVTAVVDIRKDYIVTRNLMSVDQKRILDNISKDGIEVKYPGEVENPDYYITVNTKSYNGTRKDASAVVSVKDSNNVTVKFEVKLTSDGKFYIRLI</sequence>
<dbReference type="EMBL" id="SOAZ01000027">
    <property type="protein sequence ID" value="TDT50547.1"/>
    <property type="molecule type" value="Genomic_DNA"/>
</dbReference>
<protein>
    <recommendedName>
        <fullName evidence="4">Lipoprotein</fullName>
    </recommendedName>
</protein>
<comment type="caution">
    <text evidence="2">The sequence shown here is derived from an EMBL/GenBank/DDBJ whole genome shotgun (WGS) entry which is preliminary data.</text>
</comment>
<evidence type="ECO:0008006" key="4">
    <source>
        <dbReference type="Google" id="ProtNLM"/>
    </source>
</evidence>
<name>A0A4R7K958_9CLOT</name>